<comment type="caution">
    <text evidence="3">The sequence shown here is derived from an EMBL/GenBank/DDBJ whole genome shotgun (WGS) entry which is preliminary data.</text>
</comment>
<keyword evidence="4" id="KW-1185">Reference proteome</keyword>
<evidence type="ECO:0000256" key="1">
    <source>
        <dbReference type="SAM" id="MobiDB-lite"/>
    </source>
</evidence>
<proteinExistence type="predicted"/>
<feature type="transmembrane region" description="Helical" evidence="2">
    <location>
        <begin position="6"/>
        <end position="33"/>
    </location>
</feature>
<sequence length="99" mass="10771">MEDLFATLIGFFVVGGIILLFTMWIVTLIRLIIGKSKAFKYWLSLTPEKRKNNRKMNRTVKRIKGKSKYGSSYGDGGSGATYYSSGDSESGGDGGGGCD</sequence>
<dbReference type="EMBL" id="JPVN01000010">
    <property type="protein sequence ID" value="KGR78682.1"/>
    <property type="molecule type" value="Genomic_DNA"/>
</dbReference>
<evidence type="ECO:0000313" key="3">
    <source>
        <dbReference type="EMBL" id="KGR78682.1"/>
    </source>
</evidence>
<accession>A0A0A3IV23</accession>
<gene>
    <name evidence="3" type="ORF">CD29_09905</name>
</gene>
<dbReference type="RefSeq" id="WP_036185888.1">
    <property type="nucleotide sequence ID" value="NZ_AVDA01000010.1"/>
</dbReference>
<keyword evidence="2" id="KW-0472">Membrane</keyword>
<feature type="compositionally biased region" description="Basic residues" evidence="1">
    <location>
        <begin position="53"/>
        <end position="67"/>
    </location>
</feature>
<dbReference type="STRING" id="1384049.CD29_09905"/>
<dbReference type="Proteomes" id="UP000030416">
    <property type="component" value="Unassembled WGS sequence"/>
</dbReference>
<organism evidence="3 4">
    <name type="scientific">Ureibacillus manganicus DSM 26584</name>
    <dbReference type="NCBI Taxonomy" id="1384049"/>
    <lineage>
        <taxon>Bacteria</taxon>
        <taxon>Bacillati</taxon>
        <taxon>Bacillota</taxon>
        <taxon>Bacilli</taxon>
        <taxon>Bacillales</taxon>
        <taxon>Caryophanaceae</taxon>
        <taxon>Ureibacillus</taxon>
    </lineage>
</organism>
<evidence type="ECO:0000256" key="2">
    <source>
        <dbReference type="SAM" id="Phobius"/>
    </source>
</evidence>
<reference evidence="3 4" key="1">
    <citation type="submission" date="2014-02" db="EMBL/GenBank/DDBJ databases">
        <title>Draft genome sequence of Lysinibacillus manganicus DSM 26584T.</title>
        <authorList>
            <person name="Zhang F."/>
            <person name="Wang G."/>
            <person name="Zhang L."/>
        </authorList>
    </citation>
    <scope>NUCLEOTIDE SEQUENCE [LARGE SCALE GENOMIC DNA]</scope>
    <source>
        <strain evidence="3 4">DSM 26584</strain>
    </source>
</reference>
<keyword evidence="2" id="KW-0812">Transmembrane</keyword>
<dbReference type="AlphaFoldDB" id="A0A0A3IV23"/>
<dbReference type="eggNOG" id="ENOG5030C7K">
    <property type="taxonomic scope" value="Bacteria"/>
</dbReference>
<dbReference type="OrthoDB" id="2740468at2"/>
<keyword evidence="2" id="KW-1133">Transmembrane helix</keyword>
<feature type="region of interest" description="Disordered" evidence="1">
    <location>
        <begin position="53"/>
        <end position="77"/>
    </location>
</feature>
<protein>
    <submittedName>
        <fullName evidence="3">Uncharacterized protein</fullName>
    </submittedName>
</protein>
<evidence type="ECO:0000313" key="4">
    <source>
        <dbReference type="Proteomes" id="UP000030416"/>
    </source>
</evidence>
<name>A0A0A3IV23_9BACL</name>